<organism evidence="1 2">
    <name type="scientific">Rhizopogon vesiculosus</name>
    <dbReference type="NCBI Taxonomy" id="180088"/>
    <lineage>
        <taxon>Eukaryota</taxon>
        <taxon>Fungi</taxon>
        <taxon>Dikarya</taxon>
        <taxon>Basidiomycota</taxon>
        <taxon>Agaricomycotina</taxon>
        <taxon>Agaricomycetes</taxon>
        <taxon>Agaricomycetidae</taxon>
        <taxon>Boletales</taxon>
        <taxon>Suillineae</taxon>
        <taxon>Rhizopogonaceae</taxon>
        <taxon>Rhizopogon</taxon>
    </lineage>
</organism>
<evidence type="ECO:0000313" key="1">
    <source>
        <dbReference type="EMBL" id="OJA07860.1"/>
    </source>
</evidence>
<comment type="caution">
    <text evidence="1">The sequence shown here is derived from an EMBL/GenBank/DDBJ whole genome shotgun (WGS) entry which is preliminary data.</text>
</comment>
<name>A0A1J8Q802_9AGAM</name>
<sequence length="34" mass="3829">MLLLPSVAGLKLTYWTSVELYSVEYLTAVININL</sequence>
<protein>
    <submittedName>
        <fullName evidence="1">Uncharacterized protein</fullName>
    </submittedName>
</protein>
<gene>
    <name evidence="1" type="ORF">AZE42_07894</name>
</gene>
<evidence type="ECO:0000313" key="2">
    <source>
        <dbReference type="Proteomes" id="UP000183567"/>
    </source>
</evidence>
<reference evidence="1 2" key="1">
    <citation type="submission" date="2016-03" db="EMBL/GenBank/DDBJ databases">
        <title>Comparative genomics of the ectomycorrhizal sister species Rhizopogon vinicolor and Rhizopogon vesiculosus (Basidiomycota: Boletales) reveals a divergence of the mating type B locus.</title>
        <authorList>
            <person name="Mujic A.B."/>
            <person name="Kuo A."/>
            <person name="Tritt A."/>
            <person name="Lipzen A."/>
            <person name="Chen C."/>
            <person name="Johnson J."/>
            <person name="Sharma A."/>
            <person name="Barry K."/>
            <person name="Grigoriev I.V."/>
            <person name="Spatafora J.W."/>
        </authorList>
    </citation>
    <scope>NUCLEOTIDE SEQUENCE [LARGE SCALE GENOMIC DNA]</scope>
    <source>
        <strain evidence="1 2">AM-OR11-056</strain>
    </source>
</reference>
<dbReference type="AlphaFoldDB" id="A0A1J8Q802"/>
<proteinExistence type="predicted"/>
<dbReference type="EMBL" id="LVVM01006519">
    <property type="protein sequence ID" value="OJA07860.1"/>
    <property type="molecule type" value="Genomic_DNA"/>
</dbReference>
<dbReference type="Proteomes" id="UP000183567">
    <property type="component" value="Unassembled WGS sequence"/>
</dbReference>
<accession>A0A1J8Q802</accession>
<keyword evidence="2" id="KW-1185">Reference proteome</keyword>